<comment type="similarity">
    <text evidence="1 6 7">Belongs to the peptidase S8 family.</text>
</comment>
<dbReference type="Proteomes" id="UP000010931">
    <property type="component" value="Unassembled WGS sequence"/>
</dbReference>
<evidence type="ECO:0000256" key="8">
    <source>
        <dbReference type="SAM" id="MobiDB-lite"/>
    </source>
</evidence>
<evidence type="ECO:0000256" key="6">
    <source>
        <dbReference type="PROSITE-ProRule" id="PRU01240"/>
    </source>
</evidence>
<dbReference type="SUPFAM" id="SSF52743">
    <property type="entry name" value="Subtilisin-like"/>
    <property type="match status" value="1"/>
</dbReference>
<dbReference type="PANTHER" id="PTHR43806:SF65">
    <property type="entry name" value="SERINE PROTEASE APRX"/>
    <property type="match status" value="1"/>
</dbReference>
<dbReference type="PROSITE" id="PS00138">
    <property type="entry name" value="SUBTILASE_SER"/>
    <property type="match status" value="1"/>
</dbReference>
<dbReference type="InterPro" id="IPR000209">
    <property type="entry name" value="Peptidase_S8/S53_dom"/>
</dbReference>
<feature type="region of interest" description="Disordered" evidence="8">
    <location>
        <begin position="409"/>
        <end position="429"/>
    </location>
</feature>
<evidence type="ECO:0000259" key="10">
    <source>
        <dbReference type="Pfam" id="PF00082"/>
    </source>
</evidence>
<feature type="domain" description="Peptidase S8/S53" evidence="10">
    <location>
        <begin position="243"/>
        <end position="511"/>
    </location>
</feature>
<evidence type="ECO:0000256" key="9">
    <source>
        <dbReference type="SAM" id="SignalP"/>
    </source>
</evidence>
<evidence type="ECO:0000256" key="4">
    <source>
        <dbReference type="ARBA" id="ARBA00022825"/>
    </source>
</evidence>
<dbReference type="PROSITE" id="PS00136">
    <property type="entry name" value="SUBTILASE_ASP"/>
    <property type="match status" value="1"/>
</dbReference>
<accession>L7FFK8</accession>
<feature type="active site" description="Charge relay system" evidence="5 6">
    <location>
        <position position="285"/>
    </location>
</feature>
<keyword evidence="12" id="KW-1185">Reference proteome</keyword>
<dbReference type="InterPro" id="IPR050131">
    <property type="entry name" value="Peptidase_S8_subtilisin-like"/>
</dbReference>
<keyword evidence="4 6" id="KW-0720">Serine protease</keyword>
<comment type="caution">
    <text evidence="11">The sequence shown here is derived from an EMBL/GenBank/DDBJ whole genome shotgun (WGS) entry which is preliminary data.</text>
</comment>
<feature type="active site" description="Charge relay system" evidence="5 6">
    <location>
        <position position="465"/>
    </location>
</feature>
<dbReference type="PROSITE" id="PS51892">
    <property type="entry name" value="SUBTILASE"/>
    <property type="match status" value="1"/>
</dbReference>
<dbReference type="CDD" id="cd07487">
    <property type="entry name" value="Peptidases_S8_1"/>
    <property type="match status" value="1"/>
</dbReference>
<dbReference type="GO" id="GO:0004252">
    <property type="term" value="F:serine-type endopeptidase activity"/>
    <property type="evidence" value="ECO:0007669"/>
    <property type="project" value="UniProtKB-UniRule"/>
</dbReference>
<evidence type="ECO:0000256" key="3">
    <source>
        <dbReference type="ARBA" id="ARBA00022801"/>
    </source>
</evidence>
<keyword evidence="3 6" id="KW-0378">Hydrolase</keyword>
<dbReference type="PATRIC" id="fig|698760.3.peg.1455"/>
<dbReference type="InterPro" id="IPR036852">
    <property type="entry name" value="Peptidase_S8/S53_dom_sf"/>
</dbReference>
<feature type="signal peptide" evidence="9">
    <location>
        <begin position="1"/>
        <end position="31"/>
    </location>
</feature>
<proteinExistence type="inferred from homology"/>
<name>L7FFK8_STRT8</name>
<dbReference type="RefSeq" id="WP_006374863.1">
    <property type="nucleotide sequence ID" value="NZ_AEJB01000118.1"/>
</dbReference>
<dbReference type="STRING" id="85558.T45_01076"/>
<organism evidence="11 12">
    <name type="scientific">Streptomyces turgidiscabies (strain Car8)</name>
    <dbReference type="NCBI Taxonomy" id="698760"/>
    <lineage>
        <taxon>Bacteria</taxon>
        <taxon>Bacillati</taxon>
        <taxon>Actinomycetota</taxon>
        <taxon>Actinomycetes</taxon>
        <taxon>Kitasatosporales</taxon>
        <taxon>Streptomycetaceae</taxon>
        <taxon>Streptomyces</taxon>
    </lineage>
</organism>
<dbReference type="InterPro" id="IPR023828">
    <property type="entry name" value="Peptidase_S8_Ser-AS"/>
</dbReference>
<evidence type="ECO:0000256" key="1">
    <source>
        <dbReference type="ARBA" id="ARBA00011073"/>
    </source>
</evidence>
<keyword evidence="2 6" id="KW-0645">Protease</keyword>
<protein>
    <submittedName>
        <fullName evidence="11">Peptidase families S8 and S53</fullName>
        <ecNumber evidence="11">3.4.21.-</ecNumber>
    </submittedName>
</protein>
<dbReference type="GO" id="GO:0006508">
    <property type="term" value="P:proteolysis"/>
    <property type="evidence" value="ECO:0007669"/>
    <property type="project" value="UniProtKB-KW"/>
</dbReference>
<dbReference type="PRINTS" id="PR00723">
    <property type="entry name" value="SUBTILISIN"/>
</dbReference>
<dbReference type="InterPro" id="IPR017297">
    <property type="entry name" value="Peptidase_S8A_DPH-A"/>
</dbReference>
<gene>
    <name evidence="11" type="ORF">STRTUCAR8_05327</name>
</gene>
<dbReference type="InterPro" id="IPR013783">
    <property type="entry name" value="Ig-like_fold"/>
</dbReference>
<evidence type="ECO:0000256" key="5">
    <source>
        <dbReference type="PIRSR" id="PIRSR615500-1"/>
    </source>
</evidence>
<evidence type="ECO:0000256" key="2">
    <source>
        <dbReference type="ARBA" id="ARBA00022670"/>
    </source>
</evidence>
<dbReference type="EMBL" id="AEJB01000118">
    <property type="protein sequence ID" value="ELP69876.1"/>
    <property type="molecule type" value="Genomic_DNA"/>
</dbReference>
<dbReference type="GO" id="GO:0005975">
    <property type="term" value="P:carbohydrate metabolic process"/>
    <property type="evidence" value="ECO:0007669"/>
    <property type="project" value="UniProtKB-ARBA"/>
</dbReference>
<dbReference type="Gene3D" id="2.60.40.10">
    <property type="entry name" value="Immunoglobulins"/>
    <property type="match status" value="1"/>
</dbReference>
<dbReference type="EC" id="3.4.21.-" evidence="11"/>
<dbReference type="PANTHER" id="PTHR43806">
    <property type="entry name" value="PEPTIDASE S8"/>
    <property type="match status" value="1"/>
</dbReference>
<keyword evidence="9" id="KW-0732">Signal</keyword>
<dbReference type="PIRSF" id="PIRSF037854">
    <property type="entry name" value="Dihydropyridine_esterase"/>
    <property type="match status" value="1"/>
</dbReference>
<dbReference type="Pfam" id="PF00082">
    <property type="entry name" value="Peptidase_S8"/>
    <property type="match status" value="1"/>
</dbReference>
<feature type="chain" id="PRO_5003973513" evidence="9">
    <location>
        <begin position="32"/>
        <end position="1146"/>
    </location>
</feature>
<dbReference type="AlphaFoldDB" id="L7FFK8"/>
<dbReference type="Gene3D" id="3.40.50.200">
    <property type="entry name" value="Peptidase S8/S53 domain"/>
    <property type="match status" value="1"/>
</dbReference>
<dbReference type="InterPro" id="IPR015500">
    <property type="entry name" value="Peptidase_S8_subtilisin-rel"/>
</dbReference>
<evidence type="ECO:0000313" key="12">
    <source>
        <dbReference type="Proteomes" id="UP000010931"/>
    </source>
</evidence>
<dbReference type="InterPro" id="IPR023827">
    <property type="entry name" value="Peptidase_S8_Asp-AS"/>
</dbReference>
<sequence>MELRARPTRAVVAAGVASTALLLAGVPGAEAQDASGVSTVTTVDAAKSAKSAKPSGSAEVVKTVTLVTGDRVMVDGAGKVTGVTRAEGREKVPFSVRVVAGHTRVVPGDAELLLAQGKLDVRLFDVTQLVADGYDDAGRADVPLIATFRGKRTPSMTPFTGAGAKVGRALPMVNGKVLRPAKKRGADFWNAVTGTGQKADDATEFIASTAVEELWLDGRRKASLDKSVPQIGAPTAWAAGYDGTGVKVAVLDTGIDTTHPDVASQVIAEQDFSGSSSGTTDKFGHGTHVASITAGTGARDAGKYKGVAPGAKLLNGKVLNDDGFGMDSGIIAGMEWAVAQGAAVVNLSLGGEDMPGIDPLEETVNRLSAESGALFVIAAGNEGEGGESTVGSPGSADAALTVGSVDKSDVLADSSSRGPRVGDGGVKPDLTAPGVDITAASAAGSLLSQWYPSDIPGYLTISGTSMATPHVAGAAAILAQQHPDWTGERIKAVLTGSTEPGSYSSFQQGTGRTDLVRALDQSVITEQRPLDFGLQQWPHGDDTPATKQVTYRNLGTEPVTLDLSVDALSVDGKPAAEGMFAVSPGRITVPAGGEASASVTADTRAGSTDGSFGGSVAAVSADGKVRVRTAVGVEREVESYSLTLKHLDENGEPTGDAATSVADYDGDFYASYADEQDGELTVRLPKGDYTLSGVIHPSLDSATHAVLVQPKLTLDKDTTFTVDARQARPVAITVPDAAARNTEATAYFSYDRGEGLRPGNMMFLLPTFEGTGFGQLGPDFSADQAYAVFAGDWTREDAAGRPVTYHLGWNRPGDLDGFAAEVRRKQLAKVDLQVGVPVEGRHVQVEVSPHTPDGKLIFSADDLRGDLPLRTTDYVLDNGVKWSFRAWQMRGVGDDKVSEAFQMRMPRTWQAGRNYTERFNVGVFGPVMPAASDAGPEQGFPGVVRYGDVIRAYVPLFGDGAGHWGITDYTSVSGRLEADGKEIADEYGISPTDDVTEYKVPAKDTTYKLTVDNSRDPAVYPVSTRVQAEWTFRSATTPEDENTRLPLSVVRFSPELSLSSTAKAGKRFTVPFTVEGAAAGQRPAELAFEVSYDDGATWQHAKAVGGTHLALTHPAAAGSVSLRAKLTDRAGNTLVQTIERAYLTTK</sequence>
<evidence type="ECO:0000256" key="7">
    <source>
        <dbReference type="RuleBase" id="RU003355"/>
    </source>
</evidence>
<reference evidence="11 12" key="1">
    <citation type="journal article" date="2011" name="Plasmid">
        <title>Streptomyces turgidiscabies Car8 contains a modular pathogenicity island that shares virulence genes with other actinobacterial plant pathogens.</title>
        <authorList>
            <person name="Huguet-Tapia J.C."/>
            <person name="Badger J.H."/>
            <person name="Loria R."/>
            <person name="Pettis G.S."/>
        </authorList>
    </citation>
    <scope>NUCLEOTIDE SEQUENCE [LARGE SCALE GENOMIC DNA]</scope>
    <source>
        <strain evidence="11 12">Car8</strain>
    </source>
</reference>
<feature type="active site" description="Charge relay system" evidence="5 6">
    <location>
        <position position="252"/>
    </location>
</feature>
<evidence type="ECO:0000313" key="11">
    <source>
        <dbReference type="EMBL" id="ELP69876.1"/>
    </source>
</evidence>